<feature type="domain" description="Fibronectin type-III" evidence="4">
    <location>
        <begin position="42"/>
        <end position="135"/>
    </location>
</feature>
<dbReference type="PANTHER" id="PTHR13817:SF166">
    <property type="entry name" value="NEURONAL IGCAM-RELATED"/>
    <property type="match status" value="1"/>
</dbReference>
<dbReference type="Gene3D" id="2.60.40.10">
    <property type="entry name" value="Immunoglobulins"/>
    <property type="match status" value="4"/>
</dbReference>
<dbReference type="GO" id="GO:0016798">
    <property type="term" value="F:hydrolase activity, acting on glycosyl bonds"/>
    <property type="evidence" value="ECO:0007669"/>
    <property type="project" value="UniProtKB-KW"/>
</dbReference>
<keyword evidence="2" id="KW-0378">Hydrolase</keyword>
<keyword evidence="3" id="KW-0119">Carbohydrate metabolism</keyword>
<evidence type="ECO:0000256" key="1">
    <source>
        <dbReference type="ARBA" id="ARBA00022737"/>
    </source>
</evidence>
<dbReference type="GO" id="GO:0000272">
    <property type="term" value="P:polysaccharide catabolic process"/>
    <property type="evidence" value="ECO:0007669"/>
    <property type="project" value="UniProtKB-KW"/>
</dbReference>
<evidence type="ECO:0000256" key="3">
    <source>
        <dbReference type="ARBA" id="ARBA00023326"/>
    </source>
</evidence>
<dbReference type="RefSeq" id="WP_089229509.1">
    <property type="nucleotide sequence ID" value="NZ_FZOF01000069.1"/>
</dbReference>
<dbReference type="PROSITE" id="PS50853">
    <property type="entry name" value="FN3"/>
    <property type="match status" value="4"/>
</dbReference>
<feature type="domain" description="Fibronectin type-III" evidence="4">
    <location>
        <begin position="137"/>
        <end position="230"/>
    </location>
</feature>
<feature type="non-terminal residue" evidence="5">
    <location>
        <position position="1"/>
    </location>
</feature>
<proteinExistence type="predicted"/>
<keyword evidence="2" id="KW-0326">Glycosidase</keyword>
<evidence type="ECO:0000259" key="4">
    <source>
        <dbReference type="PROSITE" id="PS50853"/>
    </source>
</evidence>
<dbReference type="InterPro" id="IPR036116">
    <property type="entry name" value="FN3_sf"/>
</dbReference>
<keyword evidence="6" id="KW-1185">Reference proteome</keyword>
<feature type="domain" description="Fibronectin type-III" evidence="4">
    <location>
        <begin position="231"/>
        <end position="321"/>
    </location>
</feature>
<sequence length="516" mass="53389">LTIPKGKHTLRVDYAAFKGSANVKFTYTPRTTASVDKTKPLAPTGLKAVYSTGTYRATLTWARNPEADLAGYRVYRRTGSGAWTRISGTAAVTRTSYTNAPAPTGDAYTYAVTAVDKAGNASGRSAGATVTSADRTGPAAPGAFTAASGAAGNTLRWTASPGATRYEIQRAILPGTAFTTAATTGATTYEDTSAVLEQPYAYRVRALDAAGNASAFTASAEATRDSTAPPVPTGLTVAAETTDGVSLTWTGGGGDTAGYRVYRATSANGARTLIGSPERAAYADLTGDPGRPYWYQAAAVDAAGNESARTTAVSAAQTAGPDDAPAAPTITSSFRGTTLSMVFRTDGYVPADHYVVYRSRTTPVRPEYGAELVAGSSGLQLILTGVTDRDYHYAVVAVSRAGAASGYSADHLPVWQPVGLRPTEIYETSQGDGTATLRWAAAAGEPGLTVDGYRVYRSTSPGGTKETATQVAFLPGADQFTDTGLDNGVTYYYAVSVVYNQGESGLSPEVALTPHS</sequence>
<keyword evidence="3" id="KW-0624">Polysaccharide degradation</keyword>
<dbReference type="Proteomes" id="UP000198280">
    <property type="component" value="Unassembled WGS sequence"/>
</dbReference>
<organism evidence="5 6">
    <name type="scientific">Actinacidiphila glaucinigra</name>
    <dbReference type="NCBI Taxonomy" id="235986"/>
    <lineage>
        <taxon>Bacteria</taxon>
        <taxon>Bacillati</taxon>
        <taxon>Actinomycetota</taxon>
        <taxon>Actinomycetes</taxon>
        <taxon>Kitasatosporales</taxon>
        <taxon>Streptomycetaceae</taxon>
        <taxon>Actinacidiphila</taxon>
    </lineage>
</organism>
<accession>A0A239P0H8</accession>
<evidence type="ECO:0000313" key="6">
    <source>
        <dbReference type="Proteomes" id="UP000198280"/>
    </source>
</evidence>
<gene>
    <name evidence="5" type="ORF">SAMN05216252_1698</name>
</gene>
<name>A0A239P0H8_9ACTN</name>
<reference evidence="5 6" key="1">
    <citation type="submission" date="2017-06" db="EMBL/GenBank/DDBJ databases">
        <authorList>
            <person name="Kim H.J."/>
            <person name="Triplett B.A."/>
        </authorList>
    </citation>
    <scope>NUCLEOTIDE SEQUENCE [LARGE SCALE GENOMIC DNA]</scope>
    <source>
        <strain evidence="5 6">CGMCC 4.1858</strain>
    </source>
</reference>
<dbReference type="AlphaFoldDB" id="A0A239P0H8"/>
<dbReference type="InterPro" id="IPR050964">
    <property type="entry name" value="Striated_Muscle_Regulatory"/>
</dbReference>
<dbReference type="EMBL" id="FZOF01000069">
    <property type="protein sequence ID" value="SNT60647.1"/>
    <property type="molecule type" value="Genomic_DNA"/>
</dbReference>
<dbReference type="CDD" id="cd00063">
    <property type="entry name" value="FN3"/>
    <property type="match status" value="3"/>
</dbReference>
<dbReference type="InterPro" id="IPR003961">
    <property type="entry name" value="FN3_dom"/>
</dbReference>
<keyword evidence="1" id="KW-0677">Repeat</keyword>
<evidence type="ECO:0000256" key="2">
    <source>
        <dbReference type="ARBA" id="ARBA00023295"/>
    </source>
</evidence>
<dbReference type="SUPFAM" id="SSF49265">
    <property type="entry name" value="Fibronectin type III"/>
    <property type="match status" value="3"/>
</dbReference>
<evidence type="ECO:0000313" key="5">
    <source>
        <dbReference type="EMBL" id="SNT60647.1"/>
    </source>
</evidence>
<dbReference type="PANTHER" id="PTHR13817">
    <property type="entry name" value="TITIN"/>
    <property type="match status" value="1"/>
</dbReference>
<dbReference type="InterPro" id="IPR013783">
    <property type="entry name" value="Ig-like_fold"/>
</dbReference>
<dbReference type="SMART" id="SM00060">
    <property type="entry name" value="FN3"/>
    <property type="match status" value="4"/>
</dbReference>
<feature type="domain" description="Fibronectin type-III" evidence="4">
    <location>
        <begin position="421"/>
        <end position="516"/>
    </location>
</feature>
<protein>
    <submittedName>
        <fullName evidence="5">Fibronectin type 3 domain-containing protein</fullName>
    </submittedName>
</protein>